<dbReference type="EMBL" id="CP113797">
    <property type="protein sequence ID" value="WAL58452.1"/>
    <property type="molecule type" value="Genomic_DNA"/>
</dbReference>
<dbReference type="RefSeq" id="WP_268607868.1">
    <property type="nucleotide sequence ID" value="NZ_CP113797.1"/>
</dbReference>
<accession>A0A9E8ZAS5</accession>
<gene>
    <name evidence="2" type="ORF">OXH18_14800</name>
</gene>
<sequence>MTPAEVEALLQAAFAACDAAGRSLDTQQREIIFRILISRLTAGPLASDSSASGDSSSNRSTTATASTAFESANVTRALNTSGNNRVNPLDALTPDQRQVLLQFIQEQKRQNRSWKAQLLNDWLYERSSSVLEFVRQQYGLVWLEQIQPEDIAAYADETTMLLKVGDRIEISNGLWEWVQENGPCQREWFPCTIVQVVEVSDGSGSPGTGYSRQTNCIIRFDNGMEYEIQGVYEWNRYNWRWARH</sequence>
<dbReference type="KEGG" id="tsin:OXH18_14800"/>
<dbReference type="Proteomes" id="UP001163152">
    <property type="component" value="Chromosome"/>
</dbReference>
<dbReference type="AlphaFoldDB" id="A0A9E8ZAS5"/>
<evidence type="ECO:0000313" key="2">
    <source>
        <dbReference type="EMBL" id="WAL58452.1"/>
    </source>
</evidence>
<organism evidence="2 3">
    <name type="scientific">Thermocoleostomius sinensis A174</name>
    <dbReference type="NCBI Taxonomy" id="2016057"/>
    <lineage>
        <taxon>Bacteria</taxon>
        <taxon>Bacillati</taxon>
        <taxon>Cyanobacteriota</taxon>
        <taxon>Cyanophyceae</taxon>
        <taxon>Oculatellales</taxon>
        <taxon>Oculatellaceae</taxon>
        <taxon>Thermocoleostomius</taxon>
    </lineage>
</organism>
<name>A0A9E8ZAS5_9CYAN</name>
<evidence type="ECO:0000256" key="1">
    <source>
        <dbReference type="SAM" id="MobiDB-lite"/>
    </source>
</evidence>
<evidence type="ECO:0000313" key="3">
    <source>
        <dbReference type="Proteomes" id="UP001163152"/>
    </source>
</evidence>
<feature type="region of interest" description="Disordered" evidence="1">
    <location>
        <begin position="47"/>
        <end position="66"/>
    </location>
</feature>
<reference evidence="2" key="1">
    <citation type="submission" date="2022-12" db="EMBL/GenBank/DDBJ databases">
        <title>Polyphasic identification of a Novel Hot-Spring Cyanobacterium Ocullathermofonsia sinensis gen nov. sp. nov. and Genomic Insights on its Adaptations to the Thermal Habitat.</title>
        <authorList>
            <person name="Daroch M."/>
            <person name="Tang J."/>
            <person name="Jiang Y."/>
        </authorList>
    </citation>
    <scope>NUCLEOTIDE SEQUENCE</scope>
    <source>
        <strain evidence="2">PKUAC-SCTA174</strain>
    </source>
</reference>
<protein>
    <submittedName>
        <fullName evidence="2">Uncharacterized protein</fullName>
    </submittedName>
</protein>
<keyword evidence="3" id="KW-1185">Reference proteome</keyword>
<proteinExistence type="predicted"/>